<dbReference type="GO" id="GO:0005737">
    <property type="term" value="C:cytoplasm"/>
    <property type="evidence" value="ECO:0007669"/>
    <property type="project" value="UniProtKB-SubCell"/>
</dbReference>
<evidence type="ECO:0000313" key="16">
    <source>
        <dbReference type="Proteomes" id="UP000245168"/>
    </source>
</evidence>
<dbReference type="InterPro" id="IPR027417">
    <property type="entry name" value="P-loop_NTPase"/>
</dbReference>
<evidence type="ECO:0000256" key="10">
    <source>
        <dbReference type="RuleBase" id="RU000577"/>
    </source>
</evidence>
<dbReference type="Pfam" id="PF08299">
    <property type="entry name" value="Bac_DnaA_C"/>
    <property type="match status" value="1"/>
</dbReference>
<dbReference type="GO" id="GO:0006275">
    <property type="term" value="P:regulation of DNA replication"/>
    <property type="evidence" value="ECO:0007669"/>
    <property type="project" value="UniProtKB-UniRule"/>
</dbReference>
<feature type="compositionally biased region" description="Low complexity" evidence="12">
    <location>
        <begin position="127"/>
        <end position="138"/>
    </location>
</feature>
<dbReference type="Pfam" id="PF11638">
    <property type="entry name" value="DnaA_N"/>
    <property type="match status" value="1"/>
</dbReference>
<evidence type="ECO:0000256" key="5">
    <source>
        <dbReference type="ARBA" id="ARBA00022840"/>
    </source>
</evidence>
<comment type="domain">
    <text evidence="8">Domain I is involved in oligomerization and binding regulators, domain II is flexibile and of varying length in different bacteria, domain III forms the AAA+ region, while domain IV binds dsDNA.</text>
</comment>
<dbReference type="InterPro" id="IPR001957">
    <property type="entry name" value="Chromosome_initiator_DnaA"/>
</dbReference>
<keyword evidence="6 8" id="KW-0446">Lipid-binding</keyword>
<feature type="binding site" evidence="8">
    <location>
        <position position="187"/>
    </location>
    <ligand>
        <name>ATP</name>
        <dbReference type="ChEBI" id="CHEBI:30616"/>
    </ligand>
</feature>
<feature type="binding site" evidence="8">
    <location>
        <position position="186"/>
    </location>
    <ligand>
        <name>ATP</name>
        <dbReference type="ChEBI" id="CHEBI:30616"/>
    </ligand>
</feature>
<dbReference type="Proteomes" id="UP000245168">
    <property type="component" value="Unassembled WGS sequence"/>
</dbReference>
<dbReference type="Pfam" id="PF00308">
    <property type="entry name" value="Bac_DnaA"/>
    <property type="match status" value="1"/>
</dbReference>
<dbReference type="PRINTS" id="PR00051">
    <property type="entry name" value="DNAA"/>
</dbReference>
<evidence type="ECO:0000313" key="15">
    <source>
        <dbReference type="EMBL" id="PWE18290.1"/>
    </source>
</evidence>
<evidence type="ECO:0000259" key="13">
    <source>
        <dbReference type="SMART" id="SM00382"/>
    </source>
</evidence>
<feature type="domain" description="AAA+ ATPase" evidence="13">
    <location>
        <begin position="173"/>
        <end position="309"/>
    </location>
</feature>
<evidence type="ECO:0000259" key="14">
    <source>
        <dbReference type="SMART" id="SM00760"/>
    </source>
</evidence>
<reference evidence="16" key="1">
    <citation type="submission" date="2018-05" db="EMBL/GenBank/DDBJ databases">
        <authorList>
            <person name="Liu B.-T."/>
        </authorList>
    </citation>
    <scope>NUCLEOTIDE SEQUENCE [LARGE SCALE GENOMIC DNA]</scope>
    <source>
        <strain evidence="16">WD6-1</strain>
    </source>
</reference>
<dbReference type="Gene3D" id="3.30.300.180">
    <property type="match status" value="1"/>
</dbReference>
<dbReference type="InterPro" id="IPR038454">
    <property type="entry name" value="DnaA_N_sf"/>
</dbReference>
<gene>
    <name evidence="8" type="primary">dnaA</name>
    <name evidence="15" type="ORF">DDZ18_01395</name>
</gene>
<feature type="region of interest" description="Domain I, interacts with DnaA modulators" evidence="8">
    <location>
        <begin position="1"/>
        <end position="113"/>
    </location>
</feature>
<dbReference type="SMART" id="SM00760">
    <property type="entry name" value="Bac_DnaA_C"/>
    <property type="match status" value="1"/>
</dbReference>
<comment type="subcellular location">
    <subcellularLocation>
        <location evidence="8">Cytoplasm</location>
    </subcellularLocation>
</comment>
<comment type="caution">
    <text evidence="8">Lacks conserved residue(s) required for the propagation of feature annotation.</text>
</comment>
<dbReference type="PANTHER" id="PTHR30050:SF2">
    <property type="entry name" value="CHROMOSOMAL REPLICATION INITIATOR PROTEIN DNAA"/>
    <property type="match status" value="1"/>
</dbReference>
<dbReference type="Gene3D" id="3.40.50.300">
    <property type="entry name" value="P-loop containing nucleotide triphosphate hydrolases"/>
    <property type="match status" value="1"/>
</dbReference>
<dbReference type="AlphaFoldDB" id="A0A2U2BWC4"/>
<dbReference type="InterPro" id="IPR003593">
    <property type="entry name" value="AAA+_ATPase"/>
</dbReference>
<proteinExistence type="inferred from homology"/>
<dbReference type="InterPro" id="IPR018312">
    <property type="entry name" value="Chromosome_initiator_DnaA_CS"/>
</dbReference>
<dbReference type="GO" id="GO:0005886">
    <property type="term" value="C:plasma membrane"/>
    <property type="evidence" value="ECO:0007669"/>
    <property type="project" value="TreeGrafter"/>
</dbReference>
<feature type="domain" description="Chromosomal replication initiator DnaA C-terminal" evidence="14">
    <location>
        <begin position="389"/>
        <end position="458"/>
    </location>
</feature>
<sequence>MGFDSSAAAVIPETQGGAMNDASSVYRIWREVRARLRQEYGDLVYAGEIARLRVTEDDQGRVCVLCPTEFGRSWAEDNLGARLRALWAAFEGAARDIVICAEGAAAPARTPAAAPAAAPVPAPAPASPQARAAGRPASATRQNRFTFDTFMVGAANGTAATAAKLIAASPEPQFNPGFFHGDYGVGKTHLLAAIAHAVELGETRRKALYLTAEEFLNGFQSALRARDVQPFKDQVRDCDVLLVDDVHFIAGKARTEDEFLQTLTALIGEGKQVVLASHCPPEELGVCDERLRSVLRGGFACPIQGPDLDLRRKILDCKIAQARVHCPELEVPETVRDFLAARVTTSARELEGVLNNIIVRTAYMSRPVTLDTVSEALSELPIKPERRLTVDDIQRAVAAYFSLTTDDLLSKRRTQSVVRPRHIAMYLAKTLTTRSLPDIGKRFGGRDHSTVIHAVNKIAERLPSDPTLAEDVEAIKRRLRG</sequence>
<keyword evidence="5 8" id="KW-0067">ATP-binding</keyword>
<comment type="subunit">
    <text evidence="8">Oligomerizes as a right-handed, spiral filament on DNA at oriC.</text>
</comment>
<dbReference type="OrthoDB" id="9807019at2"/>
<dbReference type="InterPro" id="IPR020591">
    <property type="entry name" value="Chromosome_initiator_DnaA-like"/>
</dbReference>
<keyword evidence="3 8" id="KW-0235">DNA replication</keyword>
<keyword evidence="7 8" id="KW-0238">DNA-binding</keyword>
<dbReference type="InterPro" id="IPR010921">
    <property type="entry name" value="Trp_repressor/repl_initiator"/>
</dbReference>
<evidence type="ECO:0000256" key="7">
    <source>
        <dbReference type="ARBA" id="ARBA00023125"/>
    </source>
</evidence>
<feature type="region of interest" description="Domain IV, binds dsDNA" evidence="8">
    <location>
        <begin position="362"/>
        <end position="481"/>
    </location>
</feature>
<keyword evidence="16" id="KW-1185">Reference proteome</keyword>
<dbReference type="CDD" id="cd00009">
    <property type="entry name" value="AAA"/>
    <property type="match status" value="1"/>
</dbReference>
<dbReference type="InterPro" id="IPR024633">
    <property type="entry name" value="DnaA_N_dom"/>
</dbReference>
<dbReference type="NCBIfam" id="TIGR00362">
    <property type="entry name" value="DnaA"/>
    <property type="match status" value="1"/>
</dbReference>
<dbReference type="GO" id="GO:0005524">
    <property type="term" value="F:ATP binding"/>
    <property type="evidence" value="ECO:0007669"/>
    <property type="project" value="UniProtKB-UniRule"/>
</dbReference>
<evidence type="ECO:0000256" key="12">
    <source>
        <dbReference type="SAM" id="MobiDB-lite"/>
    </source>
</evidence>
<evidence type="ECO:0000256" key="1">
    <source>
        <dbReference type="ARBA" id="ARBA00006583"/>
    </source>
</evidence>
<evidence type="ECO:0000256" key="8">
    <source>
        <dbReference type="HAMAP-Rule" id="MF_00377"/>
    </source>
</evidence>
<name>A0A2U2BWC4_9PROT</name>
<organism evidence="15 16">
    <name type="scientific">Marinicauda salina</name>
    <dbReference type="NCBI Taxonomy" id="2135793"/>
    <lineage>
        <taxon>Bacteria</taxon>
        <taxon>Pseudomonadati</taxon>
        <taxon>Pseudomonadota</taxon>
        <taxon>Alphaproteobacteria</taxon>
        <taxon>Maricaulales</taxon>
        <taxon>Maricaulaceae</taxon>
        <taxon>Marinicauda</taxon>
    </lineage>
</organism>
<keyword evidence="4 8" id="KW-0547">Nucleotide-binding</keyword>
<feature type="binding site" evidence="8">
    <location>
        <position position="188"/>
    </location>
    <ligand>
        <name>ATP</name>
        <dbReference type="ChEBI" id="CHEBI:30616"/>
    </ligand>
</feature>
<accession>A0A2U2BWC4</accession>
<comment type="similarity">
    <text evidence="1 8 11">Belongs to the DnaA family.</text>
</comment>
<dbReference type="Gene3D" id="1.10.1750.10">
    <property type="match status" value="1"/>
</dbReference>
<evidence type="ECO:0000256" key="3">
    <source>
        <dbReference type="ARBA" id="ARBA00022705"/>
    </source>
</evidence>
<dbReference type="InterPro" id="IPR013159">
    <property type="entry name" value="DnaA_C"/>
</dbReference>
<protein>
    <recommendedName>
        <fullName evidence="8 9">Chromosomal replication initiator protein DnaA</fullName>
    </recommendedName>
</protein>
<dbReference type="InterPro" id="IPR013317">
    <property type="entry name" value="DnaA_dom"/>
</dbReference>
<evidence type="ECO:0000256" key="4">
    <source>
        <dbReference type="ARBA" id="ARBA00022741"/>
    </source>
</evidence>
<feature type="region of interest" description="Disordered" evidence="12">
    <location>
        <begin position="115"/>
        <end position="138"/>
    </location>
</feature>
<evidence type="ECO:0000256" key="6">
    <source>
        <dbReference type="ARBA" id="ARBA00023121"/>
    </source>
</evidence>
<dbReference type="SUPFAM" id="SSF52540">
    <property type="entry name" value="P-loop containing nucleoside triphosphate hydrolases"/>
    <property type="match status" value="1"/>
</dbReference>
<comment type="caution">
    <text evidence="15">The sequence shown here is derived from an EMBL/GenBank/DDBJ whole genome shotgun (WGS) entry which is preliminary data.</text>
</comment>
<comment type="function">
    <text evidence="8 10">Plays an essential role in the initiation and regulation of chromosomal replication. ATP-DnaA binds to the origin of replication (oriC) to initiate formation of the DNA replication initiation complex once per cell cycle. Binds the DnaA box (a 9 base pair repeat at the origin) and separates the double-stranded (ds)DNA. Forms a right-handed helical filament on oriC DNA; dsDNA binds to the exterior of the filament while single-stranded (ss)DNA is stabiized in the filament's interior. The ATP-DnaA-oriC complex binds and stabilizes one strand of the AT-rich DNA unwinding element (DUE), permitting loading of DNA polymerase. After initiation quickly degrades to an ADP-DnaA complex that is not apt for DNA replication. Binds acidic phospholipids.</text>
</comment>
<dbReference type="PANTHER" id="PTHR30050">
    <property type="entry name" value="CHROMOSOMAL REPLICATION INITIATOR PROTEIN DNAA"/>
    <property type="match status" value="1"/>
</dbReference>
<dbReference type="EMBL" id="QEXV01000001">
    <property type="protein sequence ID" value="PWE18290.1"/>
    <property type="molecule type" value="Genomic_DNA"/>
</dbReference>
<dbReference type="PROSITE" id="PS01008">
    <property type="entry name" value="DNAA"/>
    <property type="match status" value="1"/>
</dbReference>
<keyword evidence="2 8" id="KW-0963">Cytoplasm</keyword>
<dbReference type="GO" id="GO:0006270">
    <property type="term" value="P:DNA replication initiation"/>
    <property type="evidence" value="ECO:0007669"/>
    <property type="project" value="UniProtKB-UniRule"/>
</dbReference>
<feature type="binding site" evidence="8">
    <location>
        <position position="184"/>
    </location>
    <ligand>
        <name>ATP</name>
        <dbReference type="ChEBI" id="CHEBI:30616"/>
    </ligand>
</feature>
<evidence type="ECO:0000256" key="9">
    <source>
        <dbReference type="NCBIfam" id="TIGR00362"/>
    </source>
</evidence>
<dbReference type="Gene3D" id="1.10.8.60">
    <property type="match status" value="1"/>
</dbReference>
<evidence type="ECO:0000256" key="2">
    <source>
        <dbReference type="ARBA" id="ARBA00022490"/>
    </source>
</evidence>
<dbReference type="GO" id="GO:0008289">
    <property type="term" value="F:lipid binding"/>
    <property type="evidence" value="ECO:0007669"/>
    <property type="project" value="UniProtKB-KW"/>
</dbReference>
<evidence type="ECO:0000256" key="11">
    <source>
        <dbReference type="RuleBase" id="RU004227"/>
    </source>
</evidence>
<dbReference type="CDD" id="cd06571">
    <property type="entry name" value="Bac_DnaA_C"/>
    <property type="match status" value="1"/>
</dbReference>
<dbReference type="HAMAP" id="MF_00377">
    <property type="entry name" value="DnaA_bact"/>
    <property type="match status" value="1"/>
</dbReference>
<dbReference type="SUPFAM" id="SSF48295">
    <property type="entry name" value="TrpR-like"/>
    <property type="match status" value="1"/>
</dbReference>
<dbReference type="GO" id="GO:0003688">
    <property type="term" value="F:DNA replication origin binding"/>
    <property type="evidence" value="ECO:0007669"/>
    <property type="project" value="UniProtKB-UniRule"/>
</dbReference>
<dbReference type="SMART" id="SM00382">
    <property type="entry name" value="AAA"/>
    <property type="match status" value="1"/>
</dbReference>